<name>A0A0L6VVZ9_9BASI</name>
<accession>A0A0L6VVZ9</accession>
<organism evidence="1 2">
    <name type="scientific">Puccinia sorghi</name>
    <dbReference type="NCBI Taxonomy" id="27349"/>
    <lineage>
        <taxon>Eukaryota</taxon>
        <taxon>Fungi</taxon>
        <taxon>Dikarya</taxon>
        <taxon>Basidiomycota</taxon>
        <taxon>Pucciniomycotina</taxon>
        <taxon>Pucciniomycetes</taxon>
        <taxon>Pucciniales</taxon>
        <taxon>Pucciniaceae</taxon>
        <taxon>Puccinia</taxon>
    </lineage>
</organism>
<gene>
    <name evidence="1" type="ORF">VP01_102g1</name>
</gene>
<evidence type="ECO:0000313" key="1">
    <source>
        <dbReference type="EMBL" id="KNZ64430.1"/>
    </source>
</evidence>
<keyword evidence="2" id="KW-1185">Reference proteome</keyword>
<dbReference type="VEuPathDB" id="FungiDB:VP01_102g1"/>
<evidence type="ECO:0000313" key="2">
    <source>
        <dbReference type="Proteomes" id="UP000037035"/>
    </source>
</evidence>
<sequence>MNCTVKLFESQAAELNQLQAGGFHLCHSSKHKLNNLTQKPWQINIKAWGRVEARVAHLIHLLRRKRRELACKGYLVGLPSSSALFLIQLSHCSNIMKCTIKKSFGWLTNFYWWSCRAESGLSGVIETIDAEWCLLDYCFHSFYSYSQYNHNIKKEYSGHKMMTIANMSYDHFKTEHKSLSVNHNIFIWILYILLEFKYNFKTNWMITALLGQYIRFIVELDIKTSNFMLSYYSRTCKCHGNSPGDKAKLNVSGPVFQLGTKTFVLEPEWPLVKPSCCMHPKIYPHRPSDFPMGILYPQNFLFISVNQQAFMLLLYSLNYQATFKRFLLIIKVSWSKCQHAKLLKGWLILESWSSLEVHLLDQQHKNAAALSLQPYPPGIPQTPLTRLLWRQIKAFGVMARFQKKKTQNFNKINSKNIQKLVYNLGLTQVVQVRLLIATLRTERLELCPCRMLRFHTPCRTCNRFGFDPSPKDPEEPHRIPGNWYCTPAFSARAQMWTKRVQLDPALVWAWDEPFLNPGGRIGTLHHVSTHGVRGGLLCDLALIEIDFEALKLNSTFWKGRINYTSVEGLSY</sequence>
<dbReference type="AlphaFoldDB" id="A0A0L6VVZ9"/>
<dbReference type="Proteomes" id="UP000037035">
    <property type="component" value="Unassembled WGS sequence"/>
</dbReference>
<comment type="caution">
    <text evidence="1">The sequence shown here is derived from an EMBL/GenBank/DDBJ whole genome shotgun (WGS) entry which is preliminary data.</text>
</comment>
<proteinExistence type="predicted"/>
<protein>
    <submittedName>
        <fullName evidence="1">Uncharacterized protein</fullName>
    </submittedName>
</protein>
<reference evidence="1 2" key="1">
    <citation type="submission" date="2015-08" db="EMBL/GenBank/DDBJ databases">
        <title>Next Generation Sequencing and Analysis of the Genome of Puccinia sorghi L Schw, the Causal Agent of Maize Common Rust.</title>
        <authorList>
            <person name="Rochi L."/>
            <person name="Burguener G."/>
            <person name="Darino M."/>
            <person name="Turjanski A."/>
            <person name="Kreff E."/>
            <person name="Dieguez M.J."/>
            <person name="Sacco F."/>
        </authorList>
    </citation>
    <scope>NUCLEOTIDE SEQUENCE [LARGE SCALE GENOMIC DNA]</scope>
    <source>
        <strain evidence="1 2">RO10H11247</strain>
    </source>
</reference>
<dbReference type="EMBL" id="LAVV01000333">
    <property type="protein sequence ID" value="KNZ64430.1"/>
    <property type="molecule type" value="Genomic_DNA"/>
</dbReference>